<reference evidence="8" key="1">
    <citation type="submission" date="2022-02" db="EMBL/GenBank/DDBJ databases">
        <title>Atlantic sturgeon de novo genome assembly.</title>
        <authorList>
            <person name="Stock M."/>
            <person name="Klopp C."/>
            <person name="Guiguen Y."/>
            <person name="Cabau C."/>
            <person name="Parinello H."/>
            <person name="Santidrian Yebra-Pimentel E."/>
            <person name="Kuhl H."/>
            <person name="Dirks R.P."/>
            <person name="Guessner J."/>
            <person name="Wuertz S."/>
            <person name="Du K."/>
            <person name="Schartl M."/>
        </authorList>
    </citation>
    <scope>NUCLEOTIDE SEQUENCE</scope>
    <source>
        <strain evidence="8">STURGEONOMICS-FGT-2020</strain>
        <tissue evidence="8">Whole blood</tissue>
    </source>
</reference>
<evidence type="ECO:0000259" key="7">
    <source>
        <dbReference type="SMART" id="SM00199"/>
    </source>
</evidence>
<dbReference type="Gene3D" id="2.40.50.40">
    <property type="match status" value="1"/>
</dbReference>
<organism evidence="8 9">
    <name type="scientific">Acipenser oxyrinchus oxyrinchus</name>
    <dbReference type="NCBI Taxonomy" id="40147"/>
    <lineage>
        <taxon>Eukaryota</taxon>
        <taxon>Metazoa</taxon>
        <taxon>Chordata</taxon>
        <taxon>Craniata</taxon>
        <taxon>Vertebrata</taxon>
        <taxon>Euteleostomi</taxon>
        <taxon>Actinopterygii</taxon>
        <taxon>Chondrostei</taxon>
        <taxon>Acipenseriformes</taxon>
        <taxon>Acipenseridae</taxon>
        <taxon>Acipenser</taxon>
    </lineage>
</organism>
<dbReference type="PRINTS" id="PR00437">
    <property type="entry name" value="SMALLCYTKCXC"/>
</dbReference>
<dbReference type="GO" id="GO:0006955">
    <property type="term" value="P:immune response"/>
    <property type="evidence" value="ECO:0007669"/>
    <property type="project" value="InterPro"/>
</dbReference>
<evidence type="ECO:0000256" key="4">
    <source>
        <dbReference type="ARBA" id="ARBA00022525"/>
    </source>
</evidence>
<dbReference type="GO" id="GO:0005615">
    <property type="term" value="C:extracellular space"/>
    <property type="evidence" value="ECO:0007669"/>
    <property type="project" value="UniProtKB-UniRule"/>
</dbReference>
<dbReference type="Proteomes" id="UP001230051">
    <property type="component" value="Unassembled WGS sequence"/>
</dbReference>
<dbReference type="InterPro" id="IPR001811">
    <property type="entry name" value="Chemokine_IL8-like_dom"/>
</dbReference>
<feature type="chain" id="PRO_5041779083" description="C-X-C motif chemokine" evidence="6">
    <location>
        <begin position="22"/>
        <end position="95"/>
    </location>
</feature>
<gene>
    <name evidence="8" type="primary">Cxcl2</name>
    <name evidence="8" type="ORF">AOXY_G1339</name>
</gene>
<feature type="domain" description="Chemokine interleukin-8-like" evidence="7">
    <location>
        <begin position="28"/>
        <end position="89"/>
    </location>
</feature>
<dbReference type="PROSITE" id="PS00471">
    <property type="entry name" value="SMALL_CYTOKINES_CXC"/>
    <property type="match status" value="1"/>
</dbReference>
<evidence type="ECO:0000256" key="1">
    <source>
        <dbReference type="ARBA" id="ARBA00004613"/>
    </source>
</evidence>
<accession>A0AAD8GLU7</accession>
<dbReference type="SMART" id="SM00199">
    <property type="entry name" value="SCY"/>
    <property type="match status" value="1"/>
</dbReference>
<dbReference type="EMBL" id="JAGXEW010000001">
    <property type="protein sequence ID" value="KAK1176454.1"/>
    <property type="molecule type" value="Genomic_DNA"/>
</dbReference>
<dbReference type="GO" id="GO:0008009">
    <property type="term" value="F:chemokine activity"/>
    <property type="evidence" value="ECO:0007669"/>
    <property type="project" value="InterPro"/>
</dbReference>
<dbReference type="InterPro" id="IPR001089">
    <property type="entry name" value="Chemokine_CXC"/>
</dbReference>
<feature type="signal peptide" evidence="6">
    <location>
        <begin position="1"/>
        <end position="21"/>
    </location>
</feature>
<dbReference type="PANTHER" id="PTHR12015">
    <property type="entry name" value="SMALL INDUCIBLE CYTOKINE A"/>
    <property type="match status" value="1"/>
</dbReference>
<dbReference type="InterPro" id="IPR039809">
    <property type="entry name" value="Chemokine_b/g/d"/>
</dbReference>
<dbReference type="InterPro" id="IPR018048">
    <property type="entry name" value="Chemokine_CXC_CS"/>
</dbReference>
<keyword evidence="6" id="KW-0732">Signal</keyword>
<evidence type="ECO:0000256" key="2">
    <source>
        <dbReference type="ARBA" id="ARBA00010665"/>
    </source>
</evidence>
<keyword evidence="4 6" id="KW-0964">Secreted</keyword>
<evidence type="ECO:0000256" key="6">
    <source>
        <dbReference type="RuleBase" id="RU361149"/>
    </source>
</evidence>
<dbReference type="SUPFAM" id="SSF54117">
    <property type="entry name" value="Interleukin 8-like chemokines"/>
    <property type="match status" value="1"/>
</dbReference>
<evidence type="ECO:0000313" key="9">
    <source>
        <dbReference type="Proteomes" id="UP001230051"/>
    </source>
</evidence>
<dbReference type="PRINTS" id="PR00436">
    <property type="entry name" value="INTERLEUKIN8"/>
</dbReference>
<dbReference type="GO" id="GO:0006952">
    <property type="term" value="P:defense response"/>
    <property type="evidence" value="ECO:0007669"/>
    <property type="project" value="InterPro"/>
</dbReference>
<sequence length="95" mass="10536">MNSTALTLLLVLLMSSTLLQGISIVGHSEKCLCSGTGISHFQLSRIKKLDVYPETPRCAKVELLATFVNGIRTCLNPKSPWVKRFMGKLLKKRFG</sequence>
<proteinExistence type="inferred from homology"/>
<protein>
    <recommendedName>
        <fullName evidence="6">C-X-C motif chemokine</fullName>
    </recommendedName>
</protein>
<keyword evidence="6" id="KW-0145">Chemotaxis</keyword>
<dbReference type="AlphaFoldDB" id="A0AAD8GLU7"/>
<evidence type="ECO:0000256" key="3">
    <source>
        <dbReference type="ARBA" id="ARBA00022514"/>
    </source>
</evidence>
<keyword evidence="3 6" id="KW-0202">Cytokine</keyword>
<comment type="caution">
    <text evidence="8">The sequence shown here is derived from an EMBL/GenBank/DDBJ whole genome shotgun (WGS) entry which is preliminary data.</text>
</comment>
<name>A0AAD8GLU7_ACIOX</name>
<dbReference type="CDD" id="cd00273">
    <property type="entry name" value="Chemokine_CXC"/>
    <property type="match status" value="1"/>
</dbReference>
<keyword evidence="9" id="KW-1185">Reference proteome</keyword>
<keyword evidence="5" id="KW-1015">Disulfide bond</keyword>
<dbReference type="Pfam" id="PF00048">
    <property type="entry name" value="IL8"/>
    <property type="match status" value="1"/>
</dbReference>
<comment type="subcellular location">
    <subcellularLocation>
        <location evidence="1 6">Secreted</location>
    </subcellularLocation>
</comment>
<evidence type="ECO:0000256" key="5">
    <source>
        <dbReference type="ARBA" id="ARBA00023157"/>
    </source>
</evidence>
<dbReference type="InterPro" id="IPR033899">
    <property type="entry name" value="CXC_Chemokine_domain"/>
</dbReference>
<dbReference type="InterPro" id="IPR036048">
    <property type="entry name" value="Interleukin_8-like_sf"/>
</dbReference>
<comment type="similarity">
    <text evidence="2 6">Belongs to the intercrine alpha (chemokine CxC) family.</text>
</comment>
<evidence type="ECO:0000313" key="8">
    <source>
        <dbReference type="EMBL" id="KAK1176454.1"/>
    </source>
</evidence>